<dbReference type="Proteomes" id="UP000564964">
    <property type="component" value="Unassembled WGS sequence"/>
</dbReference>
<evidence type="ECO:0000313" key="2">
    <source>
        <dbReference type="EMBL" id="HIH16362.1"/>
    </source>
</evidence>
<reference evidence="3" key="3">
    <citation type="submission" date="2021-05" db="EMBL/GenBank/DDBJ databases">
        <title>Protein family content uncovers lineage relationships and bacterial pathway maintenance mechanisms in DPANN archaea.</title>
        <authorList>
            <person name="Castelle C.J."/>
            <person name="Meheust R."/>
            <person name="Jaffe A.L."/>
            <person name="Seitz K."/>
            <person name="Gong X."/>
            <person name="Baker B.J."/>
            <person name="Banfield J.F."/>
        </authorList>
    </citation>
    <scope>NUCLEOTIDE SEQUENCE</scope>
    <source>
        <strain evidence="3">RIFCSPLOWO2_01_FULL_58_19</strain>
    </source>
</reference>
<dbReference type="GO" id="GO:0032259">
    <property type="term" value="P:methylation"/>
    <property type="evidence" value="ECO:0007669"/>
    <property type="project" value="UniProtKB-KW"/>
</dbReference>
<name>A0A7J4JF12_9ARCH</name>
<reference evidence="3" key="2">
    <citation type="submission" date="2021-03" db="EMBL/GenBank/DDBJ databases">
        <authorList>
            <person name="Jaffe A."/>
        </authorList>
    </citation>
    <scope>NUCLEOTIDE SEQUENCE</scope>
    <source>
        <strain evidence="3">RIFCSPLOWO2_01_FULL_58_19</strain>
    </source>
</reference>
<reference evidence="4" key="1">
    <citation type="journal article" date="2020" name="bioRxiv">
        <title>A rank-normalized archaeal taxonomy based on genome phylogeny resolves widespread incomplete and uneven classifications.</title>
        <authorList>
            <person name="Rinke C."/>
            <person name="Chuvochina M."/>
            <person name="Mussig A.J."/>
            <person name="Chaumeil P.-A."/>
            <person name="Waite D.W."/>
            <person name="Whitman W.B."/>
            <person name="Parks D.H."/>
            <person name="Hugenholtz P."/>
        </authorList>
    </citation>
    <scope>NUCLEOTIDE SEQUENCE [LARGE SCALE GENOMIC DNA]</scope>
</reference>
<dbReference type="GO" id="GO:0008757">
    <property type="term" value="F:S-adenosylmethionine-dependent methyltransferase activity"/>
    <property type="evidence" value="ECO:0007669"/>
    <property type="project" value="InterPro"/>
</dbReference>
<comment type="caution">
    <text evidence="2">The sequence shown here is derived from an EMBL/GenBank/DDBJ whole genome shotgun (WGS) entry which is preliminary data.</text>
</comment>
<dbReference type="AlphaFoldDB" id="A0A7J4JF12"/>
<evidence type="ECO:0000313" key="3">
    <source>
        <dbReference type="EMBL" id="MBS3063599.1"/>
    </source>
</evidence>
<dbReference type="CDD" id="cd02440">
    <property type="entry name" value="AdoMet_MTases"/>
    <property type="match status" value="1"/>
</dbReference>
<organism evidence="2 4">
    <name type="scientific">Candidatus Iainarchaeum sp</name>
    <dbReference type="NCBI Taxonomy" id="3101447"/>
    <lineage>
        <taxon>Archaea</taxon>
        <taxon>Candidatus Iainarchaeota</taxon>
        <taxon>Candidatus Iainarchaeia</taxon>
        <taxon>Candidatus Iainarchaeales</taxon>
        <taxon>Candidatus Iainarchaeaceae</taxon>
        <taxon>Candidatus Iainarchaeum</taxon>
    </lineage>
</organism>
<dbReference type="PANTHER" id="PTHR43591">
    <property type="entry name" value="METHYLTRANSFERASE"/>
    <property type="match status" value="1"/>
</dbReference>
<protein>
    <submittedName>
        <fullName evidence="2">Class I SAM-dependent methyltransferase</fullName>
    </submittedName>
</protein>
<dbReference type="InterPro" id="IPR029063">
    <property type="entry name" value="SAM-dependent_MTases_sf"/>
</dbReference>
<dbReference type="Gene3D" id="3.40.50.150">
    <property type="entry name" value="Vaccinia Virus protein VP39"/>
    <property type="match status" value="1"/>
</dbReference>
<accession>A0A7J4JF12</accession>
<sequence>MDKTKEGYFAHADAIWAKRFESPNPLRRYAHRQQYASIVEHVPPHAFVLDTGCGEGVLAFLLAHNCRALVAVDLSCPNIQTARRILSEKDVQNVYFVVADAENLPFKDNGFDCVVSSHVLEHLPDFDKGLREIWRVTNSRAVIAVPTCLNLCSMTMIGGGRFWELTLNAPVALLKGVFLVLVNLLGQGVYEKYACKEEFPHLWQYPWVFLHRLRQAKFQVRALEASTLCIPYLCAYLPFTLPFQRLIDKLRKTFPLNYFGYGTTAVALK</sequence>
<feature type="domain" description="Methyltransferase type 11" evidence="1">
    <location>
        <begin position="49"/>
        <end position="143"/>
    </location>
</feature>
<dbReference type="EMBL" id="JAGVWE010000006">
    <property type="protein sequence ID" value="MBS3063599.1"/>
    <property type="molecule type" value="Genomic_DNA"/>
</dbReference>
<dbReference type="EMBL" id="DUGH01000076">
    <property type="protein sequence ID" value="HIH16362.1"/>
    <property type="molecule type" value="Genomic_DNA"/>
</dbReference>
<keyword evidence="2" id="KW-0489">Methyltransferase</keyword>
<evidence type="ECO:0000313" key="4">
    <source>
        <dbReference type="Proteomes" id="UP000564964"/>
    </source>
</evidence>
<evidence type="ECO:0000259" key="1">
    <source>
        <dbReference type="Pfam" id="PF08241"/>
    </source>
</evidence>
<proteinExistence type="predicted"/>
<gene>
    <name evidence="2" type="ORF">HA252_03080</name>
    <name evidence="3" type="ORF">J4203_07090</name>
</gene>
<keyword evidence="2" id="KW-0808">Transferase</keyword>
<dbReference type="SUPFAM" id="SSF53335">
    <property type="entry name" value="S-adenosyl-L-methionine-dependent methyltransferases"/>
    <property type="match status" value="1"/>
</dbReference>
<dbReference type="Pfam" id="PF08241">
    <property type="entry name" value="Methyltransf_11"/>
    <property type="match status" value="1"/>
</dbReference>
<dbReference type="Proteomes" id="UP000678237">
    <property type="component" value="Unassembled WGS sequence"/>
</dbReference>
<dbReference type="InterPro" id="IPR013216">
    <property type="entry name" value="Methyltransf_11"/>
</dbReference>